<dbReference type="InterPro" id="IPR050590">
    <property type="entry name" value="Exosome_comp_Rrp42_subfam"/>
</dbReference>
<feature type="domain" description="Exoribonuclease phosphorolytic" evidence="5">
    <location>
        <begin position="32"/>
        <end position="168"/>
    </location>
</feature>
<dbReference type="GO" id="GO:0016075">
    <property type="term" value="P:rRNA catabolic process"/>
    <property type="evidence" value="ECO:0007669"/>
    <property type="project" value="TreeGrafter"/>
</dbReference>
<dbReference type="InterPro" id="IPR020568">
    <property type="entry name" value="Ribosomal_Su5_D2-typ_SF"/>
</dbReference>
<dbReference type="GO" id="GO:0035925">
    <property type="term" value="F:mRNA 3'-UTR AU-rich region binding"/>
    <property type="evidence" value="ECO:0007669"/>
    <property type="project" value="TreeGrafter"/>
</dbReference>
<evidence type="ECO:0000256" key="3">
    <source>
        <dbReference type="ARBA" id="ARBA00022835"/>
    </source>
</evidence>
<dbReference type="Pfam" id="PF03725">
    <property type="entry name" value="RNase_PH_C"/>
    <property type="match status" value="1"/>
</dbReference>
<dbReference type="AlphaFoldDB" id="A0A9Y1BIR4"/>
<comment type="function">
    <text evidence="4">Non-catalytic component of the exosome, which is a complex involved in RNA degradation. Contributes to the structuring of the Rrp41 active site.</text>
</comment>
<dbReference type="FunFam" id="3.30.230.70:FF:000017">
    <property type="entry name" value="Exosome complex component Rrp42"/>
    <property type="match status" value="1"/>
</dbReference>
<name>A0A9Y1BIR4_9ARCH</name>
<proteinExistence type="inferred from homology"/>
<dbReference type="EMBL" id="CP084166">
    <property type="protein sequence ID" value="UJG39667.1"/>
    <property type="molecule type" value="Genomic_DNA"/>
</dbReference>
<gene>
    <name evidence="4" type="primary">rrp42</name>
    <name evidence="7" type="ORF">K9W45_07290</name>
</gene>
<dbReference type="Pfam" id="PF01138">
    <property type="entry name" value="RNase_PH"/>
    <property type="match status" value="1"/>
</dbReference>
<evidence type="ECO:0000256" key="2">
    <source>
        <dbReference type="ARBA" id="ARBA00022490"/>
    </source>
</evidence>
<evidence type="ECO:0000313" key="7">
    <source>
        <dbReference type="EMBL" id="UJG39667.1"/>
    </source>
</evidence>
<dbReference type="InterPro" id="IPR015847">
    <property type="entry name" value="ExoRNase_PH_dom2"/>
</dbReference>
<comment type="similarity">
    <text evidence="4">Belongs to the RNase PH family. Rrp42 subfamily.</text>
</comment>
<dbReference type="Proteomes" id="UP001201020">
    <property type="component" value="Chromosome"/>
</dbReference>
<keyword evidence="3 4" id="KW-0271">Exosome</keyword>
<evidence type="ECO:0000256" key="4">
    <source>
        <dbReference type="HAMAP-Rule" id="MF_00622"/>
    </source>
</evidence>
<dbReference type="HAMAP" id="MF_00622">
    <property type="entry name" value="Exosome_Rrp42"/>
    <property type="match status" value="1"/>
</dbReference>
<keyword evidence="2 4" id="KW-0963">Cytoplasm</keyword>
<comment type="subunit">
    <text evidence="4">Component of the archaeal exosome complex. Forms a hexameric ring-like arrangement composed of 3 Rrp41-Rrp42 heterodimers. The hexameric ring associates with a trimer of Rrp4 and/or Csl4 subunits.</text>
</comment>
<dbReference type="NCBIfam" id="NF003282">
    <property type="entry name" value="PRK04282.1-1"/>
    <property type="match status" value="1"/>
</dbReference>
<evidence type="ECO:0000256" key="1">
    <source>
        <dbReference type="ARBA" id="ARBA00004496"/>
    </source>
</evidence>
<dbReference type="SUPFAM" id="SSF55666">
    <property type="entry name" value="Ribonuclease PH domain 2-like"/>
    <property type="match status" value="1"/>
</dbReference>
<dbReference type="GO" id="GO:0000177">
    <property type="term" value="C:cytoplasmic exosome (RNase complex)"/>
    <property type="evidence" value="ECO:0007669"/>
    <property type="project" value="TreeGrafter"/>
</dbReference>
<evidence type="ECO:0000259" key="6">
    <source>
        <dbReference type="Pfam" id="PF03725"/>
    </source>
</evidence>
<dbReference type="PANTHER" id="PTHR11097:SF8">
    <property type="entry name" value="EXOSOME COMPLEX COMPONENT RRP42"/>
    <property type="match status" value="1"/>
</dbReference>
<sequence>MSDDYVVSEIEKDYILTLLDQGKRIGGREKQEHRPIKFELNFVETKAEGSAIVTLGETKIIAGVKATLGSPFPDTPDSGVITTSAELSPIASPYYESGPPGDDAIELARVTDRAIRESHCIDLSKLCIVPGKYVWILFIDMYVLNADGNLIDAATLASLAALSTTKIPKVKINEEGEPEVLDEKEVLELDHYPVTVTSYKIGKHRIIDPILKEERIADCRITFGFDEEEHIVSAQKGGIGVLKPDELVPIAKECLEVSKSYRAELLKAIEEFKKKGN</sequence>
<organism evidence="7">
    <name type="scientific">Candidatus Heimdallarchaeum aukensis</name>
    <dbReference type="NCBI Taxonomy" id="2876573"/>
    <lineage>
        <taxon>Archaea</taxon>
        <taxon>Promethearchaeati</taxon>
        <taxon>Candidatus Heimdallarchaeota</taxon>
        <taxon>Candidatus Heimdallarchaeia (ex Rinke et al. 2021) (nom. nud.)</taxon>
        <taxon>Candidatus Heimdallarchaeales</taxon>
        <taxon>Candidatus Heimdallarchaeaceae</taxon>
        <taxon>Candidatus Heimdallarchaeum</taxon>
    </lineage>
</organism>
<evidence type="ECO:0000259" key="5">
    <source>
        <dbReference type="Pfam" id="PF01138"/>
    </source>
</evidence>
<feature type="domain" description="Exoribonuclease phosphorolytic" evidence="6">
    <location>
        <begin position="191"/>
        <end position="248"/>
    </location>
</feature>
<dbReference type="Gene3D" id="3.30.230.70">
    <property type="entry name" value="GHMP Kinase, N-terminal domain"/>
    <property type="match status" value="1"/>
</dbReference>
<accession>A0A9Y1BIR4</accession>
<comment type="subcellular location">
    <subcellularLocation>
        <location evidence="1 4">Cytoplasm</location>
    </subcellularLocation>
</comment>
<dbReference type="InterPro" id="IPR020869">
    <property type="entry name" value="Rrp42_archaea"/>
</dbReference>
<dbReference type="InterPro" id="IPR036345">
    <property type="entry name" value="ExoRNase_PH_dom2_sf"/>
</dbReference>
<dbReference type="InterPro" id="IPR001247">
    <property type="entry name" value="ExoRNase_PH_dom1"/>
</dbReference>
<protein>
    <recommendedName>
        <fullName evidence="4">Exosome complex component Rrp42</fullName>
    </recommendedName>
</protein>
<dbReference type="SUPFAM" id="SSF54211">
    <property type="entry name" value="Ribosomal protein S5 domain 2-like"/>
    <property type="match status" value="1"/>
</dbReference>
<dbReference type="InterPro" id="IPR027408">
    <property type="entry name" value="PNPase/RNase_PH_dom_sf"/>
</dbReference>
<reference evidence="7" key="1">
    <citation type="journal article" date="2022" name="Nat. Microbiol.">
        <title>Unique mobile elements and scalable gene flow at the prokaryote-eukaryote boundary revealed by circularized Asgard archaea genomes.</title>
        <authorList>
            <person name="Wu F."/>
            <person name="Speth D.R."/>
            <person name="Philosof A."/>
            <person name="Cremiere A."/>
            <person name="Narayanan A."/>
            <person name="Barco R.A."/>
            <person name="Connon S.A."/>
            <person name="Amend J.P."/>
            <person name="Antoshechkin I.A."/>
            <person name="Orphan V.J."/>
        </authorList>
    </citation>
    <scope>NUCLEOTIDE SEQUENCE</scope>
    <source>
        <strain evidence="7">PM71</strain>
    </source>
</reference>
<dbReference type="PANTHER" id="PTHR11097">
    <property type="entry name" value="EXOSOME COMPLEX EXONUCLEASE RIBOSOMAL RNA PROCESSING PROTEIN"/>
    <property type="match status" value="1"/>
</dbReference>